<name>A0A8C6SEY3_9GOBI</name>
<reference evidence="2" key="1">
    <citation type="submission" date="2025-08" db="UniProtKB">
        <authorList>
            <consortium name="Ensembl"/>
        </authorList>
    </citation>
    <scope>IDENTIFICATION</scope>
</reference>
<keyword evidence="1" id="KW-1133">Transmembrane helix</keyword>
<accession>A0A8C6SEY3</accession>
<feature type="transmembrane region" description="Helical" evidence="1">
    <location>
        <begin position="65"/>
        <end position="91"/>
    </location>
</feature>
<dbReference type="AlphaFoldDB" id="A0A8C6SEY3"/>
<evidence type="ECO:0000256" key="1">
    <source>
        <dbReference type="SAM" id="Phobius"/>
    </source>
</evidence>
<keyword evidence="3" id="KW-1185">Reference proteome</keyword>
<dbReference type="Ensembl" id="ENSNMLT00000005034.1">
    <property type="protein sequence ID" value="ENSNMLP00000004389.1"/>
    <property type="gene ID" value="ENSNMLG00000003251.1"/>
</dbReference>
<reference evidence="2" key="2">
    <citation type="submission" date="2025-09" db="UniProtKB">
        <authorList>
            <consortium name="Ensembl"/>
        </authorList>
    </citation>
    <scope>IDENTIFICATION</scope>
</reference>
<evidence type="ECO:0000313" key="2">
    <source>
        <dbReference type="Ensembl" id="ENSNMLP00000004389.1"/>
    </source>
</evidence>
<organism evidence="2 3">
    <name type="scientific">Neogobius melanostomus</name>
    <name type="common">round goby</name>
    <dbReference type="NCBI Taxonomy" id="47308"/>
    <lineage>
        <taxon>Eukaryota</taxon>
        <taxon>Metazoa</taxon>
        <taxon>Chordata</taxon>
        <taxon>Craniata</taxon>
        <taxon>Vertebrata</taxon>
        <taxon>Euteleostomi</taxon>
        <taxon>Actinopterygii</taxon>
        <taxon>Neopterygii</taxon>
        <taxon>Teleostei</taxon>
        <taxon>Neoteleostei</taxon>
        <taxon>Acanthomorphata</taxon>
        <taxon>Gobiaria</taxon>
        <taxon>Gobiiformes</taxon>
        <taxon>Gobioidei</taxon>
        <taxon>Gobiidae</taxon>
        <taxon>Benthophilinae</taxon>
        <taxon>Neogobiini</taxon>
        <taxon>Neogobius</taxon>
    </lineage>
</organism>
<proteinExistence type="predicted"/>
<dbReference type="Proteomes" id="UP000694523">
    <property type="component" value="Unplaced"/>
</dbReference>
<evidence type="ECO:0000313" key="3">
    <source>
        <dbReference type="Proteomes" id="UP000694523"/>
    </source>
</evidence>
<sequence length="102" mass="11024">MRGGMWGSRRGRCGCLAWGILLVVFNLCIIVVCALLLALVFAVVLVPAMLLLYAGFLCHSRSAQCLVFVDFFNLISIVPVPVVGVQALMLVPFATNTCIISH</sequence>
<keyword evidence="1" id="KW-0812">Transmembrane</keyword>
<protein>
    <submittedName>
        <fullName evidence="2">Uncharacterized protein</fullName>
    </submittedName>
</protein>
<feature type="transmembrane region" description="Helical" evidence="1">
    <location>
        <begin position="20"/>
        <end position="53"/>
    </location>
</feature>
<keyword evidence="1" id="KW-0472">Membrane</keyword>